<name>A0A4R3MZN7_9GAMM</name>
<reference evidence="2 3" key="1">
    <citation type="submission" date="2019-03" db="EMBL/GenBank/DDBJ databases">
        <title>Genomic Encyclopedia of Type Strains, Phase IV (KMG-IV): sequencing the most valuable type-strain genomes for metagenomic binning, comparative biology and taxonomic classification.</title>
        <authorList>
            <person name="Goeker M."/>
        </authorList>
    </citation>
    <scope>NUCLEOTIDE SEQUENCE [LARGE SCALE GENOMIC DNA]</scope>
    <source>
        <strain evidence="2 3">DSM 13587</strain>
    </source>
</reference>
<dbReference type="PANTHER" id="PTHR30634">
    <property type="entry name" value="OUTER MEMBRANE LOLAB LIPOPROTEIN INSERTION APPARATUS"/>
    <property type="match status" value="1"/>
</dbReference>
<dbReference type="Proteomes" id="UP000295717">
    <property type="component" value="Unassembled WGS sequence"/>
</dbReference>
<accession>A0A4R3MZN7</accession>
<dbReference type="RefSeq" id="WP_132976327.1">
    <property type="nucleotide sequence ID" value="NZ_SMAO01000003.1"/>
</dbReference>
<organism evidence="2 3">
    <name type="scientific">Thiobaca trueperi</name>
    <dbReference type="NCBI Taxonomy" id="127458"/>
    <lineage>
        <taxon>Bacteria</taxon>
        <taxon>Pseudomonadati</taxon>
        <taxon>Pseudomonadota</taxon>
        <taxon>Gammaproteobacteria</taxon>
        <taxon>Chromatiales</taxon>
        <taxon>Chromatiaceae</taxon>
        <taxon>Thiobaca</taxon>
    </lineage>
</organism>
<dbReference type="AlphaFoldDB" id="A0A4R3MZN7"/>
<sequence length="772" mass="84471">MPSPFHLFGIRHHGPGCARSLVQALEALQPDCLLVEGPPDGQEMLELMRDAGLVPPVALLVYDPENARDAVFYPFAEFSPEWQALRFGLARDIPTRFFDLPICHQLGRTQTAEDEADAPPAATESPDTPPVTAPAEDAADQPTAADTETADLVRDDPLDWLGRAAGYSDGESWWNHLVEERGDGLHLFAAIREAMTLVREESGSRHWTPERREREARREAHMRKSMRQAQKEGFTRIAVVCGAWHVPALAELPSAKDDNALLKSLPKRKVAATWVPWSYPHLSTASGYGAGIDAPGWYEHLWRSPPEQRAIGWVARAARLFRDEDLDCSSAHLIEAVRLADALAAMRERPQPGLDELDEALRTVVCQGEDGPMRLITRALVIGDRLGTTPEQTPAVPLQRDIAERQRALRLKPEASRKSLDLDLRQPNDLARSHLLHRLSLLGIDWGDLGRSGRSAKGTFHEIWTLQWEPRHTLAIIEASRWGNRVEEAATRFVIDSAERAKSLPELSELVNRILLADLQSAIAPVTHILEDHAAVASDVLQMLAAVPPLAAILRYGNVRQTDGGMVAHVLAGLVPRAAIGLPGACSALDDDAAAAMRSAIQGADQNLRLLKDQGFESDWSAALIRLAEPGGCHGLVCGLAARLLFDAQQADQEETARRMSLALSAANDPAPAAAWLEGFLNQSAMVLLHDPALWGLVDGWLAGLTEDHFMRAVPLLRRAFSAFAPAERRQLGERARRPAAAAPAATRATAFDQARGELPLPLLRRLLGLAP</sequence>
<comment type="caution">
    <text evidence="2">The sequence shown here is derived from an EMBL/GenBank/DDBJ whole genome shotgun (WGS) entry which is preliminary data.</text>
</comment>
<dbReference type="PANTHER" id="PTHR30634:SF14">
    <property type="match status" value="1"/>
</dbReference>
<evidence type="ECO:0000313" key="3">
    <source>
        <dbReference type="Proteomes" id="UP000295717"/>
    </source>
</evidence>
<dbReference type="InterPro" id="IPR043737">
    <property type="entry name" value="DUF5682"/>
</dbReference>
<dbReference type="Pfam" id="PF18934">
    <property type="entry name" value="DUF5682"/>
    <property type="match status" value="1"/>
</dbReference>
<dbReference type="EMBL" id="SMAO01000003">
    <property type="protein sequence ID" value="TCT21904.1"/>
    <property type="molecule type" value="Genomic_DNA"/>
</dbReference>
<evidence type="ECO:0000256" key="1">
    <source>
        <dbReference type="SAM" id="MobiDB-lite"/>
    </source>
</evidence>
<evidence type="ECO:0000313" key="2">
    <source>
        <dbReference type="EMBL" id="TCT21904.1"/>
    </source>
</evidence>
<dbReference type="InterPro" id="IPR050458">
    <property type="entry name" value="LolB"/>
</dbReference>
<protein>
    <submittedName>
        <fullName evidence="2">Uncharacterized protein</fullName>
    </submittedName>
</protein>
<proteinExistence type="predicted"/>
<feature type="region of interest" description="Disordered" evidence="1">
    <location>
        <begin position="109"/>
        <end position="153"/>
    </location>
</feature>
<gene>
    <name evidence="2" type="ORF">EDC35_1032</name>
</gene>
<keyword evidence="3" id="KW-1185">Reference proteome</keyword>
<dbReference type="OrthoDB" id="9768066at2"/>